<dbReference type="Proteomes" id="UP000245412">
    <property type="component" value="Unassembled WGS sequence"/>
</dbReference>
<dbReference type="InterPro" id="IPR007235">
    <property type="entry name" value="Glyco_trans_28_C"/>
</dbReference>
<dbReference type="InterPro" id="IPR048097">
    <property type="entry name" value="Cps14G-like"/>
</dbReference>
<sequence length="161" mass="18526">MIFVTVGTQKFQLNRLLASIDGLVEKGIIEDTVFAQTGNSTYAPKHYQSQRFLNRDEFLKTIKSCNLLITHSGVGTIIEGLNFGKPVIVFPRRKEYGEHVDDHQLQIAEAFEKKNYILVCREEDQLEKVIKSSEKKIFEKYVSGQKAVVERIEKFLETIED</sequence>
<organism evidence="7 8">
    <name type="scientific">Murimonas intestini</name>
    <dbReference type="NCBI Taxonomy" id="1337051"/>
    <lineage>
        <taxon>Bacteria</taxon>
        <taxon>Bacillati</taxon>
        <taxon>Bacillota</taxon>
        <taxon>Clostridia</taxon>
        <taxon>Lachnospirales</taxon>
        <taxon>Lachnospiraceae</taxon>
        <taxon>Murimonas</taxon>
    </lineage>
</organism>
<dbReference type="InterPro" id="IPR039042">
    <property type="entry name" value="Alg13-like"/>
</dbReference>
<keyword evidence="5" id="KW-0256">Endoplasmic reticulum</keyword>
<dbReference type="RefSeq" id="WP_109624986.1">
    <property type="nucleotide sequence ID" value="NZ_JANKBI010000012.1"/>
</dbReference>
<evidence type="ECO:0000259" key="6">
    <source>
        <dbReference type="Pfam" id="PF04101"/>
    </source>
</evidence>
<dbReference type="Gene3D" id="3.40.50.2000">
    <property type="entry name" value="Glycogen Phosphorylase B"/>
    <property type="match status" value="1"/>
</dbReference>
<dbReference type="EMBL" id="QGGY01000002">
    <property type="protein sequence ID" value="PWJ78038.1"/>
    <property type="molecule type" value="Genomic_DNA"/>
</dbReference>
<dbReference type="PANTHER" id="PTHR12867:SF6">
    <property type="entry name" value="N-ACETYLGLUCOSAMINYLDIPHOSPHODOLICHOL N-ACETYLGLUCOSAMINYLTRANSFERASE"/>
    <property type="match status" value="1"/>
</dbReference>
<comment type="similarity">
    <text evidence="2">Belongs to the glycosyltransferase 28 family.</text>
</comment>
<dbReference type="NCBIfam" id="NF041548">
    <property type="entry name" value="PssE"/>
    <property type="match status" value="1"/>
</dbReference>
<feature type="domain" description="Glycosyl transferase family 28 C-terminal" evidence="6">
    <location>
        <begin position="1"/>
        <end position="143"/>
    </location>
</feature>
<evidence type="ECO:0000256" key="3">
    <source>
        <dbReference type="ARBA" id="ARBA00022676"/>
    </source>
</evidence>
<evidence type="ECO:0000313" key="7">
    <source>
        <dbReference type="EMBL" id="PWJ78038.1"/>
    </source>
</evidence>
<dbReference type="PANTHER" id="PTHR12867">
    <property type="entry name" value="GLYCOSYL TRANSFERASE-RELATED"/>
    <property type="match status" value="1"/>
</dbReference>
<name>A0AB73T837_9FIRM</name>
<dbReference type="GO" id="GO:0006488">
    <property type="term" value="P:dolichol-linked oligosaccharide biosynthetic process"/>
    <property type="evidence" value="ECO:0007669"/>
    <property type="project" value="InterPro"/>
</dbReference>
<reference evidence="7 8" key="1">
    <citation type="submission" date="2018-05" db="EMBL/GenBank/DDBJ databases">
        <authorList>
            <person name="Goeker M."/>
            <person name="Huntemann M."/>
            <person name="Clum A."/>
            <person name="Pillay M."/>
            <person name="Palaniappan K."/>
            <person name="Varghese N."/>
            <person name="Mikhailova N."/>
            <person name="Stamatis D."/>
            <person name="Reddy T."/>
            <person name="Daum C."/>
            <person name="Shapiro N."/>
            <person name="Ivanova N."/>
            <person name="Kyrpides N."/>
            <person name="Woyke T."/>
        </authorList>
    </citation>
    <scope>NUCLEOTIDE SEQUENCE [LARGE SCALE GENOMIC DNA]</scope>
    <source>
        <strain evidence="7 8">DSM 26524</strain>
    </source>
</reference>
<dbReference type="Pfam" id="PF04101">
    <property type="entry name" value="Glyco_tran_28_C"/>
    <property type="match status" value="1"/>
</dbReference>
<accession>A0AB73T837</accession>
<keyword evidence="3" id="KW-0328">Glycosyltransferase</keyword>
<dbReference type="GO" id="GO:0016758">
    <property type="term" value="F:hexosyltransferase activity"/>
    <property type="evidence" value="ECO:0007669"/>
    <property type="project" value="InterPro"/>
</dbReference>
<dbReference type="AlphaFoldDB" id="A0AB73T837"/>
<protein>
    <submittedName>
        <fullName evidence="7">UDP-N-acetylglucosamine transferase subunit ALG13</fullName>
    </submittedName>
</protein>
<evidence type="ECO:0000256" key="1">
    <source>
        <dbReference type="ARBA" id="ARBA00004240"/>
    </source>
</evidence>
<evidence type="ECO:0000256" key="4">
    <source>
        <dbReference type="ARBA" id="ARBA00022679"/>
    </source>
</evidence>
<proteinExistence type="inferred from homology"/>
<evidence type="ECO:0000313" key="8">
    <source>
        <dbReference type="Proteomes" id="UP000245412"/>
    </source>
</evidence>
<keyword evidence="4 7" id="KW-0808">Transferase</keyword>
<keyword evidence="8" id="KW-1185">Reference proteome</keyword>
<comment type="caution">
    <text evidence="7">The sequence shown here is derived from an EMBL/GenBank/DDBJ whole genome shotgun (WGS) entry which is preliminary data.</text>
</comment>
<dbReference type="SUPFAM" id="SSF53756">
    <property type="entry name" value="UDP-Glycosyltransferase/glycogen phosphorylase"/>
    <property type="match status" value="1"/>
</dbReference>
<evidence type="ECO:0000256" key="5">
    <source>
        <dbReference type="ARBA" id="ARBA00022824"/>
    </source>
</evidence>
<gene>
    <name evidence="7" type="ORF">C7383_102171</name>
</gene>
<comment type="subcellular location">
    <subcellularLocation>
        <location evidence="1">Endoplasmic reticulum</location>
    </subcellularLocation>
</comment>
<evidence type="ECO:0000256" key="2">
    <source>
        <dbReference type="ARBA" id="ARBA00006962"/>
    </source>
</evidence>